<dbReference type="InterPro" id="IPR050373">
    <property type="entry name" value="Fibrinogen_C-term_domain"/>
</dbReference>
<reference evidence="4" key="1">
    <citation type="submission" date="2021-10" db="EMBL/GenBank/DDBJ databases">
        <title>Tropical sea cucumber genome reveals ecological adaptation and Cuvierian tubules defense mechanism.</title>
        <authorList>
            <person name="Chen T."/>
        </authorList>
    </citation>
    <scope>NUCLEOTIDE SEQUENCE</scope>
    <source>
        <strain evidence="4">Nanhai2018</strain>
        <tissue evidence="4">Muscle</tissue>
    </source>
</reference>
<gene>
    <name evidence="4" type="ORF">HOLleu_14911</name>
</gene>
<keyword evidence="1" id="KW-1015">Disulfide bond</keyword>
<dbReference type="PANTHER" id="PTHR19143">
    <property type="entry name" value="FIBRINOGEN/TENASCIN/ANGIOPOEITIN"/>
    <property type="match status" value="1"/>
</dbReference>
<organism evidence="4 5">
    <name type="scientific">Holothuria leucospilota</name>
    <name type="common">Black long sea cucumber</name>
    <name type="synonym">Mertensiothuria leucospilota</name>
    <dbReference type="NCBI Taxonomy" id="206669"/>
    <lineage>
        <taxon>Eukaryota</taxon>
        <taxon>Metazoa</taxon>
        <taxon>Echinodermata</taxon>
        <taxon>Eleutherozoa</taxon>
        <taxon>Echinozoa</taxon>
        <taxon>Holothuroidea</taxon>
        <taxon>Aspidochirotacea</taxon>
        <taxon>Aspidochirotida</taxon>
        <taxon>Holothuriidae</taxon>
        <taxon>Holothuria</taxon>
    </lineage>
</organism>
<feature type="domain" description="Fibrinogen C-terminal" evidence="3">
    <location>
        <begin position="78"/>
        <end position="296"/>
    </location>
</feature>
<evidence type="ECO:0000313" key="5">
    <source>
        <dbReference type="Proteomes" id="UP001152320"/>
    </source>
</evidence>
<dbReference type="SUPFAM" id="SSF56496">
    <property type="entry name" value="Fibrinogen C-terminal domain-like"/>
    <property type="match status" value="1"/>
</dbReference>
<evidence type="ECO:0000256" key="1">
    <source>
        <dbReference type="ARBA" id="ARBA00023157"/>
    </source>
</evidence>
<dbReference type="PROSITE" id="PS51406">
    <property type="entry name" value="FIBRINOGEN_C_2"/>
    <property type="match status" value="1"/>
</dbReference>
<keyword evidence="2" id="KW-0732">Signal</keyword>
<dbReference type="CDD" id="cd00087">
    <property type="entry name" value="FReD"/>
    <property type="match status" value="1"/>
</dbReference>
<dbReference type="InterPro" id="IPR002181">
    <property type="entry name" value="Fibrinogen_a/b/g_C_dom"/>
</dbReference>
<proteinExistence type="predicted"/>
<name>A0A9Q1C9H1_HOLLE</name>
<protein>
    <submittedName>
        <fullName evidence="4">Techylectin-5B</fullName>
    </submittedName>
</protein>
<feature type="chain" id="PRO_5040180697" evidence="2">
    <location>
        <begin position="20"/>
        <end position="299"/>
    </location>
</feature>
<dbReference type="InterPro" id="IPR014716">
    <property type="entry name" value="Fibrinogen_a/b/g_C_1"/>
</dbReference>
<evidence type="ECO:0000313" key="4">
    <source>
        <dbReference type="EMBL" id="KAJ8040584.1"/>
    </source>
</evidence>
<dbReference type="EMBL" id="JAIZAY010000006">
    <property type="protein sequence ID" value="KAJ8040584.1"/>
    <property type="molecule type" value="Genomic_DNA"/>
</dbReference>
<dbReference type="PROSITE" id="PS00514">
    <property type="entry name" value="FIBRINOGEN_C_1"/>
    <property type="match status" value="1"/>
</dbReference>
<keyword evidence="5" id="KW-1185">Reference proteome</keyword>
<accession>A0A9Q1C9H1</accession>
<dbReference type="Pfam" id="PF00147">
    <property type="entry name" value="Fibrinogen_C"/>
    <property type="match status" value="1"/>
</dbReference>
<dbReference type="FunFam" id="3.90.215.10:FF:000001">
    <property type="entry name" value="Tenascin isoform 1"/>
    <property type="match status" value="1"/>
</dbReference>
<evidence type="ECO:0000259" key="3">
    <source>
        <dbReference type="PROSITE" id="PS51406"/>
    </source>
</evidence>
<dbReference type="PANTHER" id="PTHR19143:SF327">
    <property type="entry name" value="FI21813P1-RELATED"/>
    <property type="match status" value="1"/>
</dbReference>
<dbReference type="Proteomes" id="UP001152320">
    <property type="component" value="Chromosome 6"/>
</dbReference>
<dbReference type="InterPro" id="IPR020837">
    <property type="entry name" value="Fibrinogen_CS"/>
</dbReference>
<dbReference type="Gene3D" id="3.90.215.10">
    <property type="entry name" value="Gamma Fibrinogen, chain A, domain 1"/>
    <property type="match status" value="1"/>
</dbReference>
<comment type="caution">
    <text evidence="4">The sequence shown here is derived from an EMBL/GenBank/DDBJ whole genome shotgun (WGS) entry which is preliminary data.</text>
</comment>
<dbReference type="OrthoDB" id="7735550at2759"/>
<evidence type="ECO:0000256" key="2">
    <source>
        <dbReference type="SAM" id="SignalP"/>
    </source>
</evidence>
<dbReference type="GO" id="GO:0005615">
    <property type="term" value="C:extracellular space"/>
    <property type="evidence" value="ECO:0007669"/>
    <property type="project" value="TreeGrafter"/>
</dbReference>
<dbReference type="InterPro" id="IPR036056">
    <property type="entry name" value="Fibrinogen-like_C"/>
</dbReference>
<dbReference type="NCBIfam" id="NF040941">
    <property type="entry name" value="GGGWT_bact"/>
    <property type="match status" value="1"/>
</dbReference>
<feature type="signal peptide" evidence="2">
    <location>
        <begin position="1"/>
        <end position="19"/>
    </location>
</feature>
<sequence>MMTTALLLLIPLFISGVQSTTEDDLAQGAFEGLGCTVTNPRIDNIRLSNADTDFFEVRNIIERMERTLDESSPTRDTRVRVNVPRDCSHVDSTQSGVFSIMPSECDEPIQVFCDMETDGGGWTVIQRRQNGAVGFNRGWVNYEKGFGSKYSEYWLGNDALFWLTAQDRYELRVDLEDFQGDTRYAVYEHFKVGDRGTRYKLILGGYKEGDAAGDALSSHNHAPFTTPDYDNDKATTGNCAGYFFSGWWFTNCYHANLNGIYRPNGEELDVRGIVWSEWRSLNISLKSTEMKIRPIQIPQ</sequence>
<dbReference type="SMART" id="SM00186">
    <property type="entry name" value="FBG"/>
    <property type="match status" value="1"/>
</dbReference>
<dbReference type="AlphaFoldDB" id="A0A9Q1C9H1"/>